<evidence type="ECO:0000256" key="1">
    <source>
        <dbReference type="ARBA" id="ARBA00022553"/>
    </source>
</evidence>
<keyword evidence="1 2" id="KW-0597">Phosphoprotein</keyword>
<accession>A0A158DAK0</accession>
<dbReference type="CDD" id="cd17546">
    <property type="entry name" value="REC_hyHK_CKI1_RcsC-like"/>
    <property type="match status" value="1"/>
</dbReference>
<dbReference type="AlphaFoldDB" id="A0A158DAK0"/>
<dbReference type="OrthoDB" id="9800897at2"/>
<evidence type="ECO:0000313" key="4">
    <source>
        <dbReference type="EMBL" id="SAK91685.1"/>
    </source>
</evidence>
<dbReference type="InterPro" id="IPR001789">
    <property type="entry name" value="Sig_transdc_resp-reg_receiver"/>
</dbReference>
<protein>
    <submittedName>
        <fullName evidence="4">Response regulator receiver protein</fullName>
    </submittedName>
</protein>
<dbReference type="Pfam" id="PF00072">
    <property type="entry name" value="Response_reg"/>
    <property type="match status" value="1"/>
</dbReference>
<dbReference type="InterPro" id="IPR011006">
    <property type="entry name" value="CheY-like_superfamily"/>
</dbReference>
<organism evidence="4 5">
    <name type="scientific">Caballeronia calidae</name>
    <dbReference type="NCBI Taxonomy" id="1777139"/>
    <lineage>
        <taxon>Bacteria</taxon>
        <taxon>Pseudomonadati</taxon>
        <taxon>Pseudomonadota</taxon>
        <taxon>Betaproteobacteria</taxon>
        <taxon>Burkholderiales</taxon>
        <taxon>Burkholderiaceae</taxon>
        <taxon>Caballeronia</taxon>
    </lineage>
</organism>
<gene>
    <name evidence="4" type="ORF">AWB78_04948</name>
</gene>
<dbReference type="Gene3D" id="3.40.50.2300">
    <property type="match status" value="1"/>
</dbReference>
<dbReference type="Proteomes" id="UP000071859">
    <property type="component" value="Unassembled WGS sequence"/>
</dbReference>
<feature type="domain" description="Response regulatory" evidence="3">
    <location>
        <begin position="22"/>
        <end position="134"/>
    </location>
</feature>
<dbReference type="PANTHER" id="PTHR44591:SF3">
    <property type="entry name" value="RESPONSE REGULATORY DOMAIN-CONTAINING PROTEIN"/>
    <property type="match status" value="1"/>
</dbReference>
<dbReference type="PROSITE" id="PS50110">
    <property type="entry name" value="RESPONSE_REGULATORY"/>
    <property type="match status" value="1"/>
</dbReference>
<reference evidence="4" key="1">
    <citation type="submission" date="2016-01" db="EMBL/GenBank/DDBJ databases">
        <authorList>
            <person name="Peeters C."/>
        </authorList>
    </citation>
    <scope>NUCLEOTIDE SEQUENCE</scope>
    <source>
        <strain evidence="4">LMG 29321</strain>
    </source>
</reference>
<proteinExistence type="predicted"/>
<dbReference type="EMBL" id="FCOX02000029">
    <property type="protein sequence ID" value="SAK91685.1"/>
    <property type="molecule type" value="Genomic_DNA"/>
</dbReference>
<evidence type="ECO:0000256" key="2">
    <source>
        <dbReference type="PROSITE-ProRule" id="PRU00169"/>
    </source>
</evidence>
<sequence length="163" mass="18119">MRWRFGTSVAVGWTNLISIMATVLLLDDSESNLPSLQVALEHAGHSVLAAANGREGLELLASHCPHVIVTDWQMPLMDGVEFCSLLRQRIIFRSVPIILLSGRPEPEHPNPPWTQYFRKPVSLARLTHAVESLANPRLFRAHADVGISPLMSRWVAVNAACWP</sequence>
<dbReference type="SUPFAM" id="SSF52172">
    <property type="entry name" value="CheY-like"/>
    <property type="match status" value="1"/>
</dbReference>
<dbReference type="PANTHER" id="PTHR44591">
    <property type="entry name" value="STRESS RESPONSE REGULATOR PROTEIN 1"/>
    <property type="match status" value="1"/>
</dbReference>
<feature type="modified residue" description="4-aspartylphosphate" evidence="2">
    <location>
        <position position="71"/>
    </location>
</feature>
<dbReference type="SMART" id="SM00448">
    <property type="entry name" value="REC"/>
    <property type="match status" value="1"/>
</dbReference>
<dbReference type="GO" id="GO:0000160">
    <property type="term" value="P:phosphorelay signal transduction system"/>
    <property type="evidence" value="ECO:0007669"/>
    <property type="project" value="InterPro"/>
</dbReference>
<name>A0A158DAK0_9BURK</name>
<keyword evidence="5" id="KW-1185">Reference proteome</keyword>
<comment type="caution">
    <text evidence="4">The sequence shown here is derived from an EMBL/GenBank/DDBJ whole genome shotgun (WGS) entry which is preliminary data.</text>
</comment>
<dbReference type="InterPro" id="IPR050595">
    <property type="entry name" value="Bact_response_regulator"/>
</dbReference>
<evidence type="ECO:0000259" key="3">
    <source>
        <dbReference type="PROSITE" id="PS50110"/>
    </source>
</evidence>
<evidence type="ECO:0000313" key="5">
    <source>
        <dbReference type="Proteomes" id="UP000071859"/>
    </source>
</evidence>